<dbReference type="RefSeq" id="WP_271089858.1">
    <property type="nucleotide sequence ID" value="NZ_JAPJZH010000006.1"/>
</dbReference>
<accession>A0ABT4VN47</accession>
<comment type="caution">
    <text evidence="2">The sequence shown here is derived from an EMBL/GenBank/DDBJ whole genome shotgun (WGS) entry which is preliminary data.</text>
</comment>
<dbReference type="EMBL" id="JAPJZH010000006">
    <property type="protein sequence ID" value="MDA4846139.1"/>
    <property type="molecule type" value="Genomic_DNA"/>
</dbReference>
<gene>
    <name evidence="2" type="ORF">OOZ53_12310</name>
</gene>
<reference evidence="2" key="1">
    <citation type="submission" date="2022-11" db="EMBL/GenBank/DDBJ databases">
        <title>Hoeflea poritis sp. nov., isolated from scleractinian coral Porites lutea.</title>
        <authorList>
            <person name="Zhang G."/>
            <person name="Wei Q."/>
            <person name="Cai L."/>
        </authorList>
    </citation>
    <scope>NUCLEOTIDE SEQUENCE</scope>
    <source>
        <strain evidence="2">E7-10</strain>
    </source>
</reference>
<evidence type="ECO:0000313" key="2">
    <source>
        <dbReference type="EMBL" id="MDA4846139.1"/>
    </source>
</evidence>
<feature type="signal peptide" evidence="1">
    <location>
        <begin position="1"/>
        <end position="23"/>
    </location>
</feature>
<proteinExistence type="predicted"/>
<organism evidence="2 3">
    <name type="scientific">Hoeflea poritis</name>
    <dbReference type="NCBI Taxonomy" id="2993659"/>
    <lineage>
        <taxon>Bacteria</taxon>
        <taxon>Pseudomonadati</taxon>
        <taxon>Pseudomonadota</taxon>
        <taxon>Alphaproteobacteria</taxon>
        <taxon>Hyphomicrobiales</taxon>
        <taxon>Rhizobiaceae</taxon>
        <taxon>Hoeflea</taxon>
    </lineage>
</organism>
<evidence type="ECO:0000313" key="3">
    <source>
        <dbReference type="Proteomes" id="UP001148313"/>
    </source>
</evidence>
<name>A0ABT4VN47_9HYPH</name>
<protein>
    <submittedName>
        <fullName evidence="2">Uncharacterized protein</fullName>
    </submittedName>
</protein>
<dbReference type="Proteomes" id="UP001148313">
    <property type="component" value="Unassembled WGS sequence"/>
</dbReference>
<feature type="chain" id="PRO_5047530629" evidence="1">
    <location>
        <begin position="24"/>
        <end position="185"/>
    </location>
</feature>
<sequence>MRFRFLTVLSAVCLGVFGTGALAQDASSDEQPDFIIKVPVKFDNLHKDITGSYVHCEAYSPDYVYGGEQATPARASSGDLGTDDYDGIVEMALSVRDYWDPDDTTEIVCEMSFNVKTDRGVERIDSELYGPTTAFGRDRSACRHEVEWLRAACTEKDSEALGLIRHKLNEPAADSSTDTSAAASE</sequence>
<evidence type="ECO:0000256" key="1">
    <source>
        <dbReference type="SAM" id="SignalP"/>
    </source>
</evidence>
<keyword evidence="3" id="KW-1185">Reference proteome</keyword>
<keyword evidence="1" id="KW-0732">Signal</keyword>